<comment type="caution">
    <text evidence="2">The sequence shown here is derived from an EMBL/GenBank/DDBJ whole genome shotgun (WGS) entry which is preliminary data.</text>
</comment>
<dbReference type="InterPro" id="IPR001584">
    <property type="entry name" value="Integrase_cat-core"/>
</dbReference>
<dbReference type="InterPro" id="IPR012337">
    <property type="entry name" value="RNaseH-like_sf"/>
</dbReference>
<protein>
    <recommendedName>
        <fullName evidence="1">Integrase catalytic domain-containing protein</fullName>
    </recommendedName>
</protein>
<dbReference type="PANTHER" id="PTHR37984:SF13">
    <property type="entry name" value="RIBONUCLEASE H"/>
    <property type="match status" value="1"/>
</dbReference>
<dbReference type="InterPro" id="IPR041588">
    <property type="entry name" value="Integrase_H2C2"/>
</dbReference>
<proteinExistence type="predicted"/>
<organism evidence="2 3">
    <name type="scientific">Mytilus galloprovincialis</name>
    <name type="common">Mediterranean mussel</name>
    <dbReference type="NCBI Taxonomy" id="29158"/>
    <lineage>
        <taxon>Eukaryota</taxon>
        <taxon>Metazoa</taxon>
        <taxon>Spiralia</taxon>
        <taxon>Lophotrochozoa</taxon>
        <taxon>Mollusca</taxon>
        <taxon>Bivalvia</taxon>
        <taxon>Autobranchia</taxon>
        <taxon>Pteriomorphia</taxon>
        <taxon>Mytilida</taxon>
        <taxon>Mytiloidea</taxon>
        <taxon>Mytilidae</taxon>
        <taxon>Mytilinae</taxon>
        <taxon>Mytilus</taxon>
    </lineage>
</organism>
<dbReference type="GO" id="GO:0015074">
    <property type="term" value="P:DNA integration"/>
    <property type="evidence" value="ECO:0007669"/>
    <property type="project" value="InterPro"/>
</dbReference>
<accession>A0A8B6G7U2</accession>
<keyword evidence="3" id="KW-1185">Reference proteome</keyword>
<dbReference type="Proteomes" id="UP000596742">
    <property type="component" value="Unassembled WGS sequence"/>
</dbReference>
<dbReference type="InterPro" id="IPR050951">
    <property type="entry name" value="Retrovirus_Pol_polyprotein"/>
</dbReference>
<dbReference type="InterPro" id="IPR036397">
    <property type="entry name" value="RNaseH_sf"/>
</dbReference>
<dbReference type="PROSITE" id="PS50994">
    <property type="entry name" value="INTEGRASE"/>
    <property type="match status" value="1"/>
</dbReference>
<dbReference type="SUPFAM" id="SSF53098">
    <property type="entry name" value="Ribonuclease H-like"/>
    <property type="match status" value="1"/>
</dbReference>
<dbReference type="GO" id="GO:0003676">
    <property type="term" value="F:nucleic acid binding"/>
    <property type="evidence" value="ECO:0007669"/>
    <property type="project" value="InterPro"/>
</dbReference>
<dbReference type="AlphaFoldDB" id="A0A8B6G7U2"/>
<sequence>MNYVLQGWPASNADDERRPYISRLLQLSLHDGCLLWGNRVVIPTSGQETIMQKLHAGHPGVTRVKMLARSYVWWLKMDLELENKVNICHEYLVNRHATDEAPWHPWEWPEKNHGLEYISITLVRYMVKCFCDNGTPFISKEFESFLKKNGIRHIRISPYQSSSNGLADRAVQMFKEGLKKMMEGIIETRIARFVFAYRITPHATTGLPPSVMLMGRRPRSLLD</sequence>
<dbReference type="Gene3D" id="3.30.420.10">
    <property type="entry name" value="Ribonuclease H-like superfamily/Ribonuclease H"/>
    <property type="match status" value="1"/>
</dbReference>
<dbReference type="EMBL" id="UYJE01007999">
    <property type="protein sequence ID" value="VDI60098.1"/>
    <property type="molecule type" value="Genomic_DNA"/>
</dbReference>
<dbReference type="FunFam" id="1.10.340.70:FF:000003">
    <property type="entry name" value="Protein CBG25708"/>
    <property type="match status" value="1"/>
</dbReference>
<gene>
    <name evidence="2" type="ORF">MGAL_10B093716</name>
</gene>
<dbReference type="PANTHER" id="PTHR37984">
    <property type="entry name" value="PROTEIN CBG26694"/>
    <property type="match status" value="1"/>
</dbReference>
<name>A0A8B6G7U2_MYTGA</name>
<feature type="domain" description="Integrase catalytic" evidence="1">
    <location>
        <begin position="132"/>
        <end position="223"/>
    </location>
</feature>
<evidence type="ECO:0000259" key="1">
    <source>
        <dbReference type="PROSITE" id="PS50994"/>
    </source>
</evidence>
<dbReference type="Gene3D" id="1.10.340.70">
    <property type="match status" value="1"/>
</dbReference>
<evidence type="ECO:0000313" key="2">
    <source>
        <dbReference type="EMBL" id="VDI60098.1"/>
    </source>
</evidence>
<reference evidence="2" key="1">
    <citation type="submission" date="2018-11" db="EMBL/GenBank/DDBJ databases">
        <authorList>
            <person name="Alioto T."/>
            <person name="Alioto T."/>
        </authorList>
    </citation>
    <scope>NUCLEOTIDE SEQUENCE</scope>
</reference>
<evidence type="ECO:0000313" key="3">
    <source>
        <dbReference type="Proteomes" id="UP000596742"/>
    </source>
</evidence>
<dbReference type="OrthoDB" id="7758825at2759"/>
<dbReference type="Pfam" id="PF17921">
    <property type="entry name" value="Integrase_H2C2"/>
    <property type="match status" value="1"/>
</dbReference>